<evidence type="ECO:0000256" key="5">
    <source>
        <dbReference type="ARBA" id="ARBA00012609"/>
    </source>
</evidence>
<dbReference type="Proteomes" id="UP000256478">
    <property type="component" value="Unassembled WGS sequence"/>
</dbReference>
<evidence type="ECO:0000256" key="10">
    <source>
        <dbReference type="RuleBase" id="RU361270"/>
    </source>
</evidence>
<comment type="caution">
    <text evidence="12">The sequence shown here is derived from an EMBL/GenBank/DDBJ whole genome shotgun (WGS) entry which is preliminary data.</text>
</comment>
<dbReference type="PANTHER" id="PTHR10395:SF7">
    <property type="entry name" value="5-HYDROXYISOURATE HYDROLASE"/>
    <property type="match status" value="1"/>
</dbReference>
<dbReference type="GO" id="GO:0006144">
    <property type="term" value="P:purine nucleobase metabolic process"/>
    <property type="evidence" value="ECO:0007669"/>
    <property type="project" value="UniProtKB-KW"/>
</dbReference>
<feature type="binding site" evidence="9">
    <location>
        <position position="115"/>
    </location>
    <ligand>
        <name>substrate</name>
    </ligand>
</feature>
<name>A0A3E0TT06_9GAMM</name>
<dbReference type="InterPro" id="IPR014306">
    <property type="entry name" value="Hydroxyisourate_hydrolase"/>
</dbReference>
<evidence type="ECO:0000256" key="6">
    <source>
        <dbReference type="ARBA" id="ARBA00017539"/>
    </source>
</evidence>
<dbReference type="OrthoDB" id="9792386at2"/>
<dbReference type="SUPFAM" id="SSF49472">
    <property type="entry name" value="Transthyretin (synonym: prealbumin)"/>
    <property type="match status" value="1"/>
</dbReference>
<accession>A0A3E0TT06</accession>
<evidence type="ECO:0000313" key="13">
    <source>
        <dbReference type="Proteomes" id="UP000256478"/>
    </source>
</evidence>
<dbReference type="RefSeq" id="WP_116008682.1">
    <property type="nucleotide sequence ID" value="NZ_QUOU01000001.1"/>
</dbReference>
<evidence type="ECO:0000256" key="2">
    <source>
        <dbReference type="ARBA" id="ARBA00002704"/>
    </source>
</evidence>
<protein>
    <recommendedName>
        <fullName evidence="6 10">5-hydroxyisourate hydrolase</fullName>
        <shortName evidence="10">HIU hydrolase</shortName>
        <shortName evidence="10">HIUHase</shortName>
        <ecNumber evidence="5 10">3.5.2.17</ecNumber>
    </recommendedName>
</protein>
<comment type="similarity">
    <text evidence="3 10">Belongs to the transthyretin family. 5-hydroxyisourate hydrolase subfamily.</text>
</comment>
<evidence type="ECO:0000256" key="9">
    <source>
        <dbReference type="PIRSR" id="PIRSR600895-51"/>
    </source>
</evidence>
<feature type="domain" description="Transthyretin/hydroxyisourate hydrolase" evidence="11">
    <location>
        <begin position="1"/>
        <end position="117"/>
    </location>
</feature>
<dbReference type="Gene3D" id="2.60.40.180">
    <property type="entry name" value="Transthyretin/hydroxyisourate hydrolase domain"/>
    <property type="match status" value="1"/>
</dbReference>
<sequence>MSRSPITTHILDTSNGKPARNVPVTLLQLDENTQQWQSLCTANTDDDGRLIDWLPAELTITHGTYKLLFDIDAYHAQIQLNGRAFYPFAELCFRVLDDNHHHIPLLLSPFGYSTYRGS</sequence>
<dbReference type="EMBL" id="QUOU01000001">
    <property type="protein sequence ID" value="REL27609.1"/>
    <property type="molecule type" value="Genomic_DNA"/>
</dbReference>
<dbReference type="PANTHER" id="PTHR10395">
    <property type="entry name" value="URICASE AND TRANSTHYRETIN-RELATED"/>
    <property type="match status" value="1"/>
</dbReference>
<evidence type="ECO:0000256" key="3">
    <source>
        <dbReference type="ARBA" id="ARBA00009850"/>
    </source>
</evidence>
<evidence type="ECO:0000256" key="4">
    <source>
        <dbReference type="ARBA" id="ARBA00011881"/>
    </source>
</evidence>
<comment type="subunit">
    <text evidence="4 10">Homotetramer.</text>
</comment>
<dbReference type="Pfam" id="PF00576">
    <property type="entry name" value="Transthyretin"/>
    <property type="match status" value="1"/>
</dbReference>
<reference evidence="12 13" key="1">
    <citation type="submission" date="2018-08" db="EMBL/GenBank/DDBJ databases">
        <title>Thalassotalea euphylliae genome.</title>
        <authorList>
            <person name="Summers S."/>
            <person name="Rice S.A."/>
            <person name="Freckelton M.L."/>
            <person name="Nedved B.T."/>
            <person name="Hadfield M.G."/>
        </authorList>
    </citation>
    <scope>NUCLEOTIDE SEQUENCE [LARGE SCALE GENOMIC DNA]</scope>
    <source>
        <strain evidence="12 13">H1</strain>
    </source>
</reference>
<dbReference type="InterPro" id="IPR036817">
    <property type="entry name" value="Transthyretin/HIU_hydrolase_sf"/>
</dbReference>
<proteinExistence type="inferred from homology"/>
<dbReference type="SMART" id="SM00095">
    <property type="entry name" value="TR_THY"/>
    <property type="match status" value="1"/>
</dbReference>
<keyword evidence="8 10" id="KW-0378">Hydrolase</keyword>
<feature type="binding site" evidence="9">
    <location>
        <position position="9"/>
    </location>
    <ligand>
        <name>substrate</name>
    </ligand>
</feature>
<evidence type="ECO:0000256" key="1">
    <source>
        <dbReference type="ARBA" id="ARBA00001043"/>
    </source>
</evidence>
<dbReference type="PRINTS" id="PR00189">
    <property type="entry name" value="TRNSTHYRETIN"/>
</dbReference>
<evidence type="ECO:0000256" key="8">
    <source>
        <dbReference type="ARBA" id="ARBA00022801"/>
    </source>
</evidence>
<dbReference type="NCBIfam" id="TIGR02962">
    <property type="entry name" value="hdxy_isourate"/>
    <property type="match status" value="1"/>
</dbReference>
<gene>
    <name evidence="12" type="primary">uraH</name>
    <name evidence="12" type="ORF">DXX93_14290</name>
</gene>
<comment type="catalytic activity">
    <reaction evidence="1 10">
        <text>5-hydroxyisourate + H2O = 5-hydroxy-2-oxo-4-ureido-2,5-dihydro-1H-imidazole-5-carboxylate + H(+)</text>
        <dbReference type="Rhea" id="RHEA:23736"/>
        <dbReference type="ChEBI" id="CHEBI:15377"/>
        <dbReference type="ChEBI" id="CHEBI:15378"/>
        <dbReference type="ChEBI" id="CHEBI:18072"/>
        <dbReference type="ChEBI" id="CHEBI:58639"/>
        <dbReference type="EC" id="3.5.2.17"/>
    </reaction>
</comment>
<dbReference type="CDD" id="cd05822">
    <property type="entry name" value="TLP_HIUase"/>
    <property type="match status" value="1"/>
</dbReference>
<dbReference type="EC" id="3.5.2.17" evidence="5 10"/>
<dbReference type="InterPro" id="IPR023418">
    <property type="entry name" value="Thyroxine_BS"/>
</dbReference>
<keyword evidence="7 10" id="KW-0659">Purine metabolism</keyword>
<dbReference type="InterPro" id="IPR000895">
    <property type="entry name" value="Transthyretin/HIU_hydrolase"/>
</dbReference>
<evidence type="ECO:0000256" key="7">
    <source>
        <dbReference type="ARBA" id="ARBA00022631"/>
    </source>
</evidence>
<evidence type="ECO:0000313" key="12">
    <source>
        <dbReference type="EMBL" id="REL27609.1"/>
    </source>
</evidence>
<feature type="binding site" evidence="9">
    <location>
        <position position="49"/>
    </location>
    <ligand>
        <name>substrate</name>
    </ligand>
</feature>
<dbReference type="GO" id="GO:0033971">
    <property type="term" value="F:hydroxyisourate hydrolase activity"/>
    <property type="evidence" value="ECO:0007669"/>
    <property type="project" value="UniProtKB-EC"/>
</dbReference>
<dbReference type="PROSITE" id="PS00768">
    <property type="entry name" value="TRANSTHYRETIN_1"/>
    <property type="match status" value="1"/>
</dbReference>
<organism evidence="12 13">
    <name type="scientific">Thalassotalea euphylliae</name>
    <dbReference type="NCBI Taxonomy" id="1655234"/>
    <lineage>
        <taxon>Bacteria</taxon>
        <taxon>Pseudomonadati</taxon>
        <taxon>Pseudomonadota</taxon>
        <taxon>Gammaproteobacteria</taxon>
        <taxon>Alteromonadales</taxon>
        <taxon>Colwelliaceae</taxon>
        <taxon>Thalassotalea</taxon>
    </lineage>
</organism>
<evidence type="ECO:0000259" key="11">
    <source>
        <dbReference type="SMART" id="SM00095"/>
    </source>
</evidence>
<dbReference type="InterPro" id="IPR023416">
    <property type="entry name" value="Transthyretin/HIU_hydrolase_d"/>
</dbReference>
<dbReference type="AlphaFoldDB" id="A0A3E0TT06"/>
<comment type="function">
    <text evidence="2">Catalyzes the hydrolysis of 5-hydroxyisourate (HIU) to 2-oxo-4-hydroxy-4-carboxy-5-ureidoimidazoline (OHCU).</text>
</comment>